<sequence>MMKKALYLFIVMTFLIVGCTKPESPQVSPKTQSLENAGQMKVEKDLVQGLFGPGPLNYHGIEQQQSGFRTYQGSPSRGGQLMHFTQQTMGDEQKQIRQIIENNSDFIPGMIMIMGDEVWVKLDTATPLDDSEKKEQIKMLNTKLELKNPQYHYHLDEKKSS</sequence>
<keyword evidence="2" id="KW-1185">Reference proteome</keyword>
<dbReference type="Proteomes" id="UP000075806">
    <property type="component" value="Unassembled WGS sequence"/>
</dbReference>
<reference evidence="1" key="1">
    <citation type="submission" date="2016-02" db="EMBL/GenBank/DDBJ databases">
        <title>Genome sequence of Bacillus trypoxylicola KCTC 13244(T).</title>
        <authorList>
            <person name="Jeong H."/>
            <person name="Park S.-H."/>
            <person name="Choi S.-K."/>
        </authorList>
    </citation>
    <scope>NUCLEOTIDE SEQUENCE [LARGE SCALE GENOMIC DNA]</scope>
    <source>
        <strain evidence="1">KCTC 13244</strain>
    </source>
</reference>
<dbReference type="RefSeq" id="WP_061949072.1">
    <property type="nucleotide sequence ID" value="NZ_LTAO01000023.1"/>
</dbReference>
<dbReference type="STRING" id="519424.AZF04_06930"/>
<evidence type="ECO:0000313" key="1">
    <source>
        <dbReference type="EMBL" id="KYG29253.1"/>
    </source>
</evidence>
<dbReference type="EMBL" id="LTAO01000023">
    <property type="protein sequence ID" value="KYG29253.1"/>
    <property type="molecule type" value="Genomic_DNA"/>
</dbReference>
<proteinExistence type="predicted"/>
<evidence type="ECO:0000313" key="2">
    <source>
        <dbReference type="Proteomes" id="UP000075806"/>
    </source>
</evidence>
<organism evidence="1 2">
    <name type="scientific">Alkalihalobacillus trypoxylicola</name>
    <dbReference type="NCBI Taxonomy" id="519424"/>
    <lineage>
        <taxon>Bacteria</taxon>
        <taxon>Bacillati</taxon>
        <taxon>Bacillota</taxon>
        <taxon>Bacilli</taxon>
        <taxon>Bacillales</taxon>
        <taxon>Bacillaceae</taxon>
        <taxon>Alkalihalobacillus</taxon>
    </lineage>
</organism>
<name>A0A161Q196_9BACI</name>
<protein>
    <recommendedName>
        <fullName evidence="3">Sporulation protein</fullName>
    </recommendedName>
</protein>
<accession>A0A161Q196</accession>
<dbReference type="AlphaFoldDB" id="A0A161Q196"/>
<comment type="caution">
    <text evidence="1">The sequence shown here is derived from an EMBL/GenBank/DDBJ whole genome shotgun (WGS) entry which is preliminary data.</text>
</comment>
<gene>
    <name evidence="1" type="ORF">AZF04_06930</name>
</gene>
<evidence type="ECO:0008006" key="3">
    <source>
        <dbReference type="Google" id="ProtNLM"/>
    </source>
</evidence>
<dbReference type="PROSITE" id="PS51257">
    <property type="entry name" value="PROKAR_LIPOPROTEIN"/>
    <property type="match status" value="1"/>
</dbReference>
<dbReference type="OrthoDB" id="2966336at2"/>